<dbReference type="PROSITE" id="PS00523">
    <property type="entry name" value="SULFATASE_1"/>
    <property type="match status" value="1"/>
</dbReference>
<keyword evidence="8" id="KW-1185">Reference proteome</keyword>
<dbReference type="PANTHER" id="PTHR42693">
    <property type="entry name" value="ARYLSULFATASE FAMILY MEMBER"/>
    <property type="match status" value="1"/>
</dbReference>
<accession>A0ABX0U7M7</accession>
<dbReference type="RefSeq" id="WP_167185621.1">
    <property type="nucleotide sequence ID" value="NZ_JAASQL010000001.1"/>
</dbReference>
<reference evidence="7 8" key="1">
    <citation type="submission" date="2020-03" db="EMBL/GenBank/DDBJ databases">
        <title>Genomic Encyclopedia of Type Strains, Phase IV (KMG-IV): sequencing the most valuable type-strain genomes for metagenomic binning, comparative biology and taxonomic classification.</title>
        <authorList>
            <person name="Goeker M."/>
        </authorList>
    </citation>
    <scope>NUCLEOTIDE SEQUENCE [LARGE SCALE GENOMIC DNA]</scope>
    <source>
        <strain evidence="7 8">DSM 101599</strain>
    </source>
</reference>
<dbReference type="CDD" id="cd16143">
    <property type="entry name" value="ARS_like"/>
    <property type="match status" value="1"/>
</dbReference>
<evidence type="ECO:0000256" key="5">
    <source>
        <dbReference type="SAM" id="SignalP"/>
    </source>
</evidence>
<feature type="domain" description="Sulfatase N-terminal" evidence="6">
    <location>
        <begin position="29"/>
        <end position="385"/>
    </location>
</feature>
<dbReference type="EMBL" id="JAASQL010000001">
    <property type="protein sequence ID" value="NIJ44850.1"/>
    <property type="molecule type" value="Genomic_DNA"/>
</dbReference>
<gene>
    <name evidence="7" type="ORF">FHR24_001289</name>
</gene>
<dbReference type="Proteomes" id="UP000745859">
    <property type="component" value="Unassembled WGS sequence"/>
</dbReference>
<name>A0ABX0U7M7_9FLAO</name>
<comment type="caution">
    <text evidence="7">The sequence shown here is derived from an EMBL/GenBank/DDBJ whole genome shotgun (WGS) entry which is preliminary data.</text>
</comment>
<evidence type="ECO:0000256" key="4">
    <source>
        <dbReference type="ARBA" id="ARBA00022837"/>
    </source>
</evidence>
<evidence type="ECO:0000256" key="2">
    <source>
        <dbReference type="ARBA" id="ARBA00022723"/>
    </source>
</evidence>
<keyword evidence="4" id="KW-0106">Calcium</keyword>
<dbReference type="InterPro" id="IPR050738">
    <property type="entry name" value="Sulfatase"/>
</dbReference>
<proteinExistence type="inferred from homology"/>
<sequence length="502" mass="55473">MKHFYKNIFTLLVLFLATTVTKLNAQKQPNVVVLMADDIGLGDLSFYQKERGEKKLTVHTPNIDKLIDQGMRFTDAHSPASLCAPTRFSMLTGNYSYRNQRPFGVWTPEANALIDANGFTTSARIAKKGGYTTAFFGKWGLGGSWVRKKGEKINHAYLNGGALSYGFDYALELPEGIQNIPFAFYENREWMKLASSSVLKELDANQTGYATSKKHLTRGGLGDSNWDPKEAGSILAHKAVDYINKQKKNQPFFMYYCSQAVHIPHEPPAKFDTIKVAGATPGKHGDMIYELDLQVGLLVEALKKTGAYENTLFIFTSDNGGLSFDKDMKKAGHDTSNGLSGSKGSINEGGHRVPFVAVWPGVIQPKSISNEPIVGQDVVATLAALSNQTLDKTKVLDSADLLPYFRGTAKEKAHTYLMHQSAGGPTFAIRDGDWKLILKSDIKKKVNKLGNLTHVALFNLKDNLSEDEAKNLINNSKYAKRIAEMKTTYIELRKTGRSTVVN</sequence>
<feature type="signal peptide" evidence="5">
    <location>
        <begin position="1"/>
        <end position="25"/>
    </location>
</feature>
<dbReference type="SUPFAM" id="SSF53649">
    <property type="entry name" value="Alkaline phosphatase-like"/>
    <property type="match status" value="1"/>
</dbReference>
<keyword evidence="3" id="KW-0378">Hydrolase</keyword>
<evidence type="ECO:0000256" key="3">
    <source>
        <dbReference type="ARBA" id="ARBA00022801"/>
    </source>
</evidence>
<dbReference type="PANTHER" id="PTHR42693:SF33">
    <property type="entry name" value="ARYLSULFATASE"/>
    <property type="match status" value="1"/>
</dbReference>
<keyword evidence="5" id="KW-0732">Signal</keyword>
<evidence type="ECO:0000313" key="8">
    <source>
        <dbReference type="Proteomes" id="UP000745859"/>
    </source>
</evidence>
<comment type="similarity">
    <text evidence="1">Belongs to the sulfatase family.</text>
</comment>
<evidence type="ECO:0000259" key="6">
    <source>
        <dbReference type="Pfam" id="PF00884"/>
    </source>
</evidence>
<evidence type="ECO:0000256" key="1">
    <source>
        <dbReference type="ARBA" id="ARBA00008779"/>
    </source>
</evidence>
<protein>
    <submittedName>
        <fullName evidence="7">Arylsulfatase A-like enzyme</fullName>
    </submittedName>
</protein>
<dbReference type="Pfam" id="PF00884">
    <property type="entry name" value="Sulfatase"/>
    <property type="match status" value="1"/>
</dbReference>
<evidence type="ECO:0000313" key="7">
    <source>
        <dbReference type="EMBL" id="NIJ44850.1"/>
    </source>
</evidence>
<dbReference type="Gene3D" id="3.40.720.10">
    <property type="entry name" value="Alkaline Phosphatase, subunit A"/>
    <property type="match status" value="1"/>
</dbReference>
<dbReference type="InterPro" id="IPR017850">
    <property type="entry name" value="Alkaline_phosphatase_core_sf"/>
</dbReference>
<dbReference type="InterPro" id="IPR000917">
    <property type="entry name" value="Sulfatase_N"/>
</dbReference>
<organism evidence="7 8">
    <name type="scientific">Wenyingzhuangia heitensis</name>
    <dbReference type="NCBI Taxonomy" id="1487859"/>
    <lineage>
        <taxon>Bacteria</taxon>
        <taxon>Pseudomonadati</taxon>
        <taxon>Bacteroidota</taxon>
        <taxon>Flavobacteriia</taxon>
        <taxon>Flavobacteriales</taxon>
        <taxon>Flavobacteriaceae</taxon>
        <taxon>Wenyingzhuangia</taxon>
    </lineage>
</organism>
<keyword evidence="2" id="KW-0479">Metal-binding</keyword>
<feature type="chain" id="PRO_5045381947" evidence="5">
    <location>
        <begin position="26"/>
        <end position="502"/>
    </location>
</feature>
<dbReference type="InterPro" id="IPR024607">
    <property type="entry name" value="Sulfatase_CS"/>
</dbReference>
<dbReference type="Gene3D" id="3.30.1120.10">
    <property type="match status" value="1"/>
</dbReference>